<proteinExistence type="predicted"/>
<dbReference type="Pfam" id="PF21983">
    <property type="entry name" value="NikA-like"/>
    <property type="match status" value="1"/>
</dbReference>
<evidence type="ECO:0000313" key="2">
    <source>
        <dbReference type="Proteomes" id="UP000286594"/>
    </source>
</evidence>
<accession>A0A443L9A8</accession>
<evidence type="ECO:0000313" key="1">
    <source>
        <dbReference type="EMBL" id="RWR45747.1"/>
    </source>
</evidence>
<dbReference type="EMBL" id="SAVB01000023">
    <property type="protein sequence ID" value="RWR45747.1"/>
    <property type="molecule type" value="Genomic_DNA"/>
</dbReference>
<protein>
    <recommendedName>
        <fullName evidence="3">Mobilization protein</fullName>
    </recommendedName>
</protein>
<name>A0A443L9A8_9RHOB</name>
<organism evidence="1 2">
    <name type="scientific">Paenirhodobacter ferrireducens</name>
    <dbReference type="NCBI Taxonomy" id="1215032"/>
    <lineage>
        <taxon>Bacteria</taxon>
        <taxon>Pseudomonadati</taxon>
        <taxon>Pseudomonadota</taxon>
        <taxon>Alphaproteobacteria</taxon>
        <taxon>Rhodobacterales</taxon>
        <taxon>Rhodobacter group</taxon>
        <taxon>Paenirhodobacter</taxon>
    </lineage>
</organism>
<gene>
    <name evidence="1" type="ORF">EOW65_16045</name>
</gene>
<dbReference type="InterPro" id="IPR053842">
    <property type="entry name" value="NikA-like"/>
</dbReference>
<keyword evidence="2" id="KW-1185">Reference proteome</keyword>
<dbReference type="AlphaFoldDB" id="A0A443L9A8"/>
<dbReference type="Proteomes" id="UP000286594">
    <property type="component" value="Unassembled WGS sequence"/>
</dbReference>
<sequence>MTAKSNSDAHQRRTIIAKVRLSAAEAREIDQRAQATGSGKRADYLRSSALQGGGHDALAGMIGQVGLSLNQLEHAPARSIGRISRQLDEIIALLRGKSM</sequence>
<comment type="caution">
    <text evidence="1">The sequence shown here is derived from an EMBL/GenBank/DDBJ whole genome shotgun (WGS) entry which is preliminary data.</text>
</comment>
<evidence type="ECO:0008006" key="3">
    <source>
        <dbReference type="Google" id="ProtNLM"/>
    </source>
</evidence>
<reference evidence="1 2" key="1">
    <citation type="submission" date="2019-01" db="EMBL/GenBank/DDBJ databases">
        <title>Sinorhodobacter populi sp. nov. isolated from the symptomatic bark tissue of Populus euramericana canker.</title>
        <authorList>
            <person name="Xu G."/>
        </authorList>
    </citation>
    <scope>NUCLEOTIDE SEQUENCE [LARGE SCALE GENOMIC DNA]</scope>
    <source>
        <strain evidence="1 2">CCTCC AB2012026</strain>
    </source>
</reference>
<dbReference type="OrthoDB" id="7876033at2"/>
<dbReference type="RefSeq" id="WP_128151148.1">
    <property type="nucleotide sequence ID" value="NZ_SAVB01000023.1"/>
</dbReference>